<dbReference type="PANTHER" id="PTHR47978">
    <property type="match status" value="1"/>
</dbReference>
<dbReference type="GeneID" id="80918612"/>
<evidence type="ECO:0000313" key="3">
    <source>
        <dbReference type="Proteomes" id="UP001161438"/>
    </source>
</evidence>
<dbReference type="SMART" id="SM00175">
    <property type="entry name" value="RAB"/>
    <property type="match status" value="1"/>
</dbReference>
<dbReference type="GO" id="GO:0005525">
    <property type="term" value="F:GTP binding"/>
    <property type="evidence" value="ECO:0007669"/>
    <property type="project" value="InterPro"/>
</dbReference>
<dbReference type="SUPFAM" id="SSF52540">
    <property type="entry name" value="P-loop containing nucleoside triphosphate hydrolases"/>
    <property type="match status" value="1"/>
</dbReference>
<evidence type="ECO:0000256" key="1">
    <source>
        <dbReference type="ARBA" id="ARBA00022741"/>
    </source>
</evidence>
<dbReference type="PROSITE" id="PS51419">
    <property type="entry name" value="RAB"/>
    <property type="match status" value="1"/>
</dbReference>
<dbReference type="RefSeq" id="XP_056082516.1">
    <property type="nucleotide sequence ID" value="XM_056222868.1"/>
</dbReference>
<dbReference type="Proteomes" id="UP001161438">
    <property type="component" value="Chromosome 8"/>
</dbReference>
<dbReference type="SMART" id="SM00173">
    <property type="entry name" value="RAS"/>
    <property type="match status" value="1"/>
</dbReference>
<dbReference type="Pfam" id="PF00071">
    <property type="entry name" value="Ras"/>
    <property type="match status" value="1"/>
</dbReference>
<dbReference type="EMBL" id="OX365764">
    <property type="protein sequence ID" value="CAI4039401.1"/>
    <property type="molecule type" value="Genomic_DNA"/>
</dbReference>
<accession>A0AA35J128</accession>
<dbReference type="InterPro" id="IPR027417">
    <property type="entry name" value="P-loop_NTPase"/>
</dbReference>
<protein>
    <submittedName>
        <fullName evidence="2">Uncharacterized protein</fullName>
    </submittedName>
</protein>
<dbReference type="AlphaFoldDB" id="A0AA35J128"/>
<organism evidence="2 3">
    <name type="scientific">Saccharomyces mikatae IFO 1815</name>
    <dbReference type="NCBI Taxonomy" id="226126"/>
    <lineage>
        <taxon>Eukaryota</taxon>
        <taxon>Fungi</taxon>
        <taxon>Dikarya</taxon>
        <taxon>Ascomycota</taxon>
        <taxon>Saccharomycotina</taxon>
        <taxon>Saccharomycetes</taxon>
        <taxon>Saccharomycetales</taxon>
        <taxon>Saccharomycetaceae</taxon>
        <taxon>Saccharomyces</taxon>
    </lineage>
</organism>
<dbReference type="PRINTS" id="PR00449">
    <property type="entry name" value="RASTRNSFRMNG"/>
</dbReference>
<name>A0AA35J128_SACMI</name>
<dbReference type="Gene3D" id="3.40.50.300">
    <property type="entry name" value="P-loop containing nucleotide triphosphate hydrolases"/>
    <property type="match status" value="1"/>
</dbReference>
<gene>
    <name evidence="2" type="primary">SMKI08G0650</name>
    <name evidence="2" type="ORF">SMKI_08G0650</name>
</gene>
<keyword evidence="3" id="KW-1185">Reference proteome</keyword>
<sequence>MIARSLCREDPSLILRCFDLKSSKISVIGDDHSGKTSLVRSWLNNSFQITDSNNYRVSDLYHKTIQFDSLIKYCRTLEIKSQLPNIFECDIDESVMKGANKTVQNRSGLLKEYLTNAITCDNKPIAGRPMNIDVQIFDTNRMEVSYHSELTTIQIKQSDAVILCFDSTNASSFASLESYICIIHQVSLECQINIPIIIACTKCDLTAERSVSYDKILAFLRELNFSPHCLDYFEISSKLDANIEDLLFAALLKIEKSKSDRRKLLQGFISKNHPADDLSILPGERNAHDIEAEQSVSKRVESFSTTTSSVGSKSRRTKNIEPLPVKKFLTKNFTTRQSIKSPPNAEKKKLKKCFTACCVM</sequence>
<proteinExistence type="predicted"/>
<evidence type="ECO:0000313" key="2">
    <source>
        <dbReference type="EMBL" id="CAI4039401.1"/>
    </source>
</evidence>
<keyword evidence="1" id="KW-0547">Nucleotide-binding</keyword>
<dbReference type="GO" id="GO:0003924">
    <property type="term" value="F:GTPase activity"/>
    <property type="evidence" value="ECO:0007669"/>
    <property type="project" value="InterPro"/>
</dbReference>
<dbReference type="PROSITE" id="PS51421">
    <property type="entry name" value="RAS"/>
    <property type="match status" value="1"/>
</dbReference>
<dbReference type="InterPro" id="IPR001806">
    <property type="entry name" value="Small_GTPase"/>
</dbReference>
<reference evidence="2" key="1">
    <citation type="submission" date="2022-10" db="EMBL/GenBank/DDBJ databases">
        <authorList>
            <person name="Byrne P K."/>
        </authorList>
    </citation>
    <scope>NUCLEOTIDE SEQUENCE</scope>
    <source>
        <strain evidence="2">IFO1815</strain>
    </source>
</reference>